<accession>A0A0B7BY40</accession>
<dbReference type="Pfam" id="PF09765">
    <property type="entry name" value="FANCL_d1"/>
    <property type="match status" value="1"/>
</dbReference>
<protein>
    <recommendedName>
        <fullName evidence="1">Fanconi anemia complex subunit FancL WD-repeat containing domain-containing protein</fullName>
    </recommendedName>
</protein>
<name>A0A0B7BY40_9EUPU</name>
<sequence length="104" mass="11957">NGISKYSGFLTILGCSYKVCLEVPDESNLSSARLECEWKLQHRLTHKISLIEQRLKKSKNVVTFLKDFVLIAESCLKTSQPEPEVWSKHSCDMLQQIEEIGWKS</sequence>
<dbReference type="CDD" id="cd23786">
    <property type="entry name" value="ELF_FANCL"/>
    <property type="match status" value="1"/>
</dbReference>
<feature type="non-terminal residue" evidence="2">
    <location>
        <position position="104"/>
    </location>
</feature>
<feature type="domain" description="Fanconi anemia complex subunit FancL WD-repeat containing" evidence="1">
    <location>
        <begin position="5"/>
        <end position="71"/>
    </location>
</feature>
<evidence type="ECO:0000313" key="2">
    <source>
        <dbReference type="EMBL" id="CEK97296.1"/>
    </source>
</evidence>
<feature type="non-terminal residue" evidence="2">
    <location>
        <position position="1"/>
    </location>
</feature>
<gene>
    <name evidence="2" type="primary">ORF215354</name>
</gene>
<dbReference type="AlphaFoldDB" id="A0A0B7BY40"/>
<dbReference type="EMBL" id="HACG01050431">
    <property type="protein sequence ID" value="CEK97296.1"/>
    <property type="molecule type" value="Transcribed_RNA"/>
</dbReference>
<proteinExistence type="predicted"/>
<organism evidence="2">
    <name type="scientific">Arion vulgaris</name>
    <dbReference type="NCBI Taxonomy" id="1028688"/>
    <lineage>
        <taxon>Eukaryota</taxon>
        <taxon>Metazoa</taxon>
        <taxon>Spiralia</taxon>
        <taxon>Lophotrochozoa</taxon>
        <taxon>Mollusca</taxon>
        <taxon>Gastropoda</taxon>
        <taxon>Heterobranchia</taxon>
        <taxon>Euthyneura</taxon>
        <taxon>Panpulmonata</taxon>
        <taxon>Eupulmonata</taxon>
        <taxon>Stylommatophora</taxon>
        <taxon>Helicina</taxon>
        <taxon>Arionoidea</taxon>
        <taxon>Arionidae</taxon>
        <taxon>Arion</taxon>
    </lineage>
</organism>
<dbReference type="InterPro" id="IPR019162">
    <property type="entry name" value="FancL_WD-rpt_cont_dom"/>
</dbReference>
<reference evidence="2" key="1">
    <citation type="submission" date="2014-12" db="EMBL/GenBank/DDBJ databases">
        <title>Insight into the proteome of Arion vulgaris.</title>
        <authorList>
            <person name="Aradska J."/>
            <person name="Bulat T."/>
            <person name="Smidak R."/>
            <person name="Sarate P."/>
            <person name="Gangsoo J."/>
            <person name="Sialana F."/>
            <person name="Bilban M."/>
            <person name="Lubec G."/>
        </authorList>
    </citation>
    <scope>NUCLEOTIDE SEQUENCE</scope>
    <source>
        <tissue evidence="2">Skin</tissue>
    </source>
</reference>
<evidence type="ECO:0000259" key="1">
    <source>
        <dbReference type="Pfam" id="PF09765"/>
    </source>
</evidence>